<organism evidence="1 2">
    <name type="scientific">Acropora cervicornis</name>
    <name type="common">Staghorn coral</name>
    <dbReference type="NCBI Taxonomy" id="6130"/>
    <lineage>
        <taxon>Eukaryota</taxon>
        <taxon>Metazoa</taxon>
        <taxon>Cnidaria</taxon>
        <taxon>Anthozoa</taxon>
        <taxon>Hexacorallia</taxon>
        <taxon>Scleractinia</taxon>
        <taxon>Astrocoeniina</taxon>
        <taxon>Acroporidae</taxon>
        <taxon>Acropora</taxon>
    </lineage>
</organism>
<evidence type="ECO:0000313" key="1">
    <source>
        <dbReference type="EMBL" id="KAK2557693.1"/>
    </source>
</evidence>
<gene>
    <name evidence="1" type="ORF">P5673_020055</name>
</gene>
<dbReference type="EMBL" id="JARQWQ010000048">
    <property type="protein sequence ID" value="KAK2557693.1"/>
    <property type="molecule type" value="Genomic_DNA"/>
</dbReference>
<dbReference type="Proteomes" id="UP001249851">
    <property type="component" value="Unassembled WGS sequence"/>
</dbReference>
<accession>A0AAD9QAE0</accession>
<name>A0AAD9QAE0_ACRCE</name>
<sequence>MGVNSSGRLNKCNLSCCKTHQRLVQSPLPQRMKRQEECLTFSNRSGDSSEVAEPSSVELHVNTGLRVTFGETLGERSLFHLLDILDLLSDADGLLGAETETSEALAGAANVLFDLYKEEK</sequence>
<reference evidence="1" key="1">
    <citation type="journal article" date="2023" name="G3 (Bethesda)">
        <title>Whole genome assembly and annotation of the endangered Caribbean coral Acropora cervicornis.</title>
        <authorList>
            <person name="Selwyn J.D."/>
            <person name="Vollmer S.V."/>
        </authorList>
    </citation>
    <scope>NUCLEOTIDE SEQUENCE</scope>
    <source>
        <strain evidence="1">K2</strain>
    </source>
</reference>
<protein>
    <submittedName>
        <fullName evidence="1">Uncharacterized protein</fullName>
    </submittedName>
</protein>
<dbReference type="AlphaFoldDB" id="A0AAD9QAE0"/>
<reference evidence="1" key="2">
    <citation type="journal article" date="2023" name="Science">
        <title>Genomic signatures of disease resistance in endangered staghorn corals.</title>
        <authorList>
            <person name="Vollmer S.V."/>
            <person name="Selwyn J.D."/>
            <person name="Despard B.A."/>
            <person name="Roesel C.L."/>
        </authorList>
    </citation>
    <scope>NUCLEOTIDE SEQUENCE</scope>
    <source>
        <strain evidence="1">K2</strain>
    </source>
</reference>
<comment type="caution">
    <text evidence="1">The sequence shown here is derived from an EMBL/GenBank/DDBJ whole genome shotgun (WGS) entry which is preliminary data.</text>
</comment>
<feature type="non-terminal residue" evidence="1">
    <location>
        <position position="120"/>
    </location>
</feature>
<proteinExistence type="predicted"/>
<evidence type="ECO:0000313" key="2">
    <source>
        <dbReference type="Proteomes" id="UP001249851"/>
    </source>
</evidence>
<keyword evidence="2" id="KW-1185">Reference proteome</keyword>